<gene>
    <name evidence="1" type="ORF">CMN54_00330</name>
</gene>
<proteinExistence type="predicted"/>
<dbReference type="AlphaFoldDB" id="A0A2D6YFD8"/>
<dbReference type="EMBL" id="NZEX01000003">
    <property type="protein sequence ID" value="MAH61902.1"/>
    <property type="molecule type" value="Genomic_DNA"/>
</dbReference>
<sequence length="71" mass="8010">MNYPKIIGFLKARHAIIERLGRIGCCLGREYELLGGGYRLPSYFIWSELSIPVLGLLSSLLVSTIAEKLLW</sequence>
<evidence type="ECO:0000313" key="1">
    <source>
        <dbReference type="EMBL" id="MAH61902.1"/>
    </source>
</evidence>
<protein>
    <submittedName>
        <fullName evidence="1">Uncharacterized protein</fullName>
    </submittedName>
</protein>
<name>A0A2D6YFD8_9DELT</name>
<evidence type="ECO:0000313" key="2">
    <source>
        <dbReference type="Proteomes" id="UP000226525"/>
    </source>
</evidence>
<reference evidence="2" key="1">
    <citation type="submission" date="2017-09" db="EMBL/GenBank/DDBJ databases">
        <title>The Reconstruction of 2,631 Draft Metagenome-Assembled Genomes from the Global Oceans.</title>
        <authorList>
            <person name="Tully B.J."/>
            <person name="Graham E.D."/>
            <person name="Heidelberg J.F."/>
        </authorList>
    </citation>
    <scope>NUCLEOTIDE SEQUENCE [LARGE SCALE GENOMIC DNA]</scope>
</reference>
<comment type="caution">
    <text evidence="1">The sequence shown here is derived from an EMBL/GenBank/DDBJ whole genome shotgun (WGS) entry which is preliminary data.</text>
</comment>
<organism evidence="1 2">
    <name type="scientific">SAR324 cluster bacterium</name>
    <dbReference type="NCBI Taxonomy" id="2024889"/>
    <lineage>
        <taxon>Bacteria</taxon>
        <taxon>Deltaproteobacteria</taxon>
        <taxon>SAR324 cluster</taxon>
    </lineage>
</organism>
<dbReference type="Proteomes" id="UP000226525">
    <property type="component" value="Unassembled WGS sequence"/>
</dbReference>
<accession>A0A2D6YFD8</accession>